<comment type="similarity">
    <text evidence="1">Belongs to the LytR/CpsA/Psr (LCP) family.</text>
</comment>
<dbReference type="Pfam" id="PF03816">
    <property type="entry name" value="LytR_cpsA_psr"/>
    <property type="match status" value="1"/>
</dbReference>
<dbReference type="Gene3D" id="3.40.630.190">
    <property type="entry name" value="LCP protein"/>
    <property type="match status" value="1"/>
</dbReference>
<keyword evidence="3" id="KW-0812">Transmembrane</keyword>
<dbReference type="PANTHER" id="PTHR33392">
    <property type="entry name" value="POLYISOPRENYL-TEICHOIC ACID--PEPTIDOGLYCAN TEICHOIC ACID TRANSFERASE TAGU"/>
    <property type="match status" value="1"/>
</dbReference>
<gene>
    <name evidence="6" type="ORF">J0895_12475</name>
</gene>
<sequence length="472" mass="52262">MLEVIELYKNLPIPPQKPNKKSPPSKRDRPNRISKIAIPPLSLTLRLARLLSGSFTLVLIGTISLTLGAIVAVFDAKVTDTVPDWRQPLVQTDSPLPSPRLSRTLNLLVLGIEGGISPVTGSQSSLPKPAETLWLMRFDPVQKAVSVLLIPPQTRVEIPDRGRNPIASAHSIGGVTLTSQVLSQTLNAIPIDRYIRTDAATFLRFIDLLGGVELFVPESISYQDSTQGIAVNLQPGWQTLKGEETLGFARFQKNEADRSGIHRQQMILQSVGDRLASPTLGSQLPRIVQLMHEYIDTNLTREELFGLVTLLQQRSPDGLKMVLLPGEFTTTRSVPTPYWNIDTTGRDRVMYHYFDQELNPGTQRDRAITPKSPKTLKIALQNASGNPLILGQILAELKSRGYRNVYTISDWPDPQRHTQIIIQTGDIPAATTLQTILPTAQIQSSSLGDLESEITLKIGEDAINFKDLYWAK</sequence>
<reference evidence="6 7" key="1">
    <citation type="submission" date="2021-03" db="EMBL/GenBank/DDBJ databases">
        <title>Metabolic Capacity of the Antarctic Cyanobacterium Phormidium pseudopriestleyi that Sustains Oxygenic Photosynthesis in the Presence of Hydrogen Sulfide.</title>
        <authorList>
            <person name="Lumian J.E."/>
            <person name="Jungblut A.D."/>
            <person name="Dillon M.L."/>
            <person name="Hawes I."/>
            <person name="Doran P.T."/>
            <person name="Mackey T.J."/>
            <person name="Dick G.J."/>
            <person name="Grettenberger C.L."/>
            <person name="Sumner D.Y."/>
        </authorList>
    </citation>
    <scope>NUCLEOTIDE SEQUENCE [LARGE SCALE GENOMIC DNA]</scope>
    <source>
        <strain evidence="6 7">FRX01</strain>
    </source>
</reference>
<evidence type="ECO:0000256" key="1">
    <source>
        <dbReference type="ARBA" id="ARBA00006068"/>
    </source>
</evidence>
<feature type="transmembrane region" description="Helical" evidence="3">
    <location>
        <begin position="50"/>
        <end position="74"/>
    </location>
</feature>
<feature type="domain" description="Cell envelope-related transcriptional attenuator" evidence="4">
    <location>
        <begin position="131"/>
        <end position="275"/>
    </location>
</feature>
<dbReference type="InterPro" id="IPR050922">
    <property type="entry name" value="LytR/CpsA/Psr_CW_biosynth"/>
</dbReference>
<evidence type="ECO:0000256" key="2">
    <source>
        <dbReference type="SAM" id="MobiDB-lite"/>
    </source>
</evidence>
<dbReference type="RefSeq" id="WP_207088417.1">
    <property type="nucleotide sequence ID" value="NZ_JAFLQW010000332.1"/>
</dbReference>
<dbReference type="Pfam" id="PF13399">
    <property type="entry name" value="LytR_C"/>
    <property type="match status" value="1"/>
</dbReference>
<evidence type="ECO:0000313" key="6">
    <source>
        <dbReference type="EMBL" id="MBO0349914.1"/>
    </source>
</evidence>
<evidence type="ECO:0000256" key="3">
    <source>
        <dbReference type="SAM" id="Phobius"/>
    </source>
</evidence>
<evidence type="ECO:0000259" key="5">
    <source>
        <dbReference type="Pfam" id="PF13399"/>
    </source>
</evidence>
<protein>
    <submittedName>
        <fullName evidence="6">LCP family protein</fullName>
    </submittedName>
</protein>
<dbReference type="InterPro" id="IPR027381">
    <property type="entry name" value="LytR/CpsA/Psr_C"/>
</dbReference>
<keyword evidence="3" id="KW-0472">Membrane</keyword>
<keyword evidence="7" id="KW-1185">Reference proteome</keyword>
<organism evidence="6 7">
    <name type="scientific">Phormidium pseudopriestleyi FRX01</name>
    <dbReference type="NCBI Taxonomy" id="1759528"/>
    <lineage>
        <taxon>Bacteria</taxon>
        <taxon>Bacillati</taxon>
        <taxon>Cyanobacteriota</taxon>
        <taxon>Cyanophyceae</taxon>
        <taxon>Oscillatoriophycideae</taxon>
        <taxon>Oscillatoriales</taxon>
        <taxon>Oscillatoriaceae</taxon>
        <taxon>Phormidium</taxon>
    </lineage>
</organism>
<keyword evidence="3" id="KW-1133">Transmembrane helix</keyword>
<comment type="caution">
    <text evidence="6">The sequence shown here is derived from an EMBL/GenBank/DDBJ whole genome shotgun (WGS) entry which is preliminary data.</text>
</comment>
<dbReference type="NCBIfam" id="TIGR00350">
    <property type="entry name" value="lytR_cpsA_psr"/>
    <property type="match status" value="1"/>
</dbReference>
<dbReference type="Proteomes" id="UP000664844">
    <property type="component" value="Unassembled WGS sequence"/>
</dbReference>
<feature type="domain" description="LytR/CpsA/Psr regulator C-terminal" evidence="5">
    <location>
        <begin position="376"/>
        <end position="461"/>
    </location>
</feature>
<proteinExistence type="inferred from homology"/>
<dbReference type="EMBL" id="JAFLQW010000332">
    <property type="protein sequence ID" value="MBO0349914.1"/>
    <property type="molecule type" value="Genomic_DNA"/>
</dbReference>
<name>A0ABS3FSE5_9CYAN</name>
<evidence type="ECO:0000313" key="7">
    <source>
        <dbReference type="Proteomes" id="UP000664844"/>
    </source>
</evidence>
<evidence type="ECO:0000259" key="4">
    <source>
        <dbReference type="Pfam" id="PF03816"/>
    </source>
</evidence>
<dbReference type="InterPro" id="IPR004474">
    <property type="entry name" value="LytR_CpsA_psr"/>
</dbReference>
<feature type="region of interest" description="Disordered" evidence="2">
    <location>
        <begin position="12"/>
        <end position="33"/>
    </location>
</feature>
<accession>A0ABS3FSE5</accession>
<dbReference type="PANTHER" id="PTHR33392:SF6">
    <property type="entry name" value="POLYISOPRENYL-TEICHOIC ACID--PEPTIDOGLYCAN TEICHOIC ACID TRANSFERASE TAGU"/>
    <property type="match status" value="1"/>
</dbReference>